<evidence type="ECO:0000313" key="4">
    <source>
        <dbReference type="EMBL" id="UQS81674.1"/>
    </source>
</evidence>
<sequence length="44" mass="4823">MLKNMSDQELQKVVGGATVSTFNGSVGADSDVSLVDWLWHLIHH</sequence>
<dbReference type="InterPro" id="IPR010133">
    <property type="entry name" value="Bacteriocin_signal_seq"/>
</dbReference>
<evidence type="ECO:0000256" key="2">
    <source>
        <dbReference type="ARBA" id="ARBA00023022"/>
    </source>
</evidence>
<evidence type="ECO:0000313" key="7">
    <source>
        <dbReference type="Proteomes" id="UP000831495"/>
    </source>
</evidence>
<gene>
    <name evidence="4" type="ORF">MOO45_05585</name>
    <name evidence="5" type="ORF">MOO45_05590</name>
    <name evidence="6" type="ORF">MOO45_05595</name>
</gene>
<dbReference type="Proteomes" id="UP000831495">
    <property type="component" value="Chromosome"/>
</dbReference>
<reference evidence="5" key="1">
    <citation type="journal article" date="2022" name="Int. J. Syst. Evol. Microbiol.">
        <title>Apilactobacillus apisilvae sp. nov., Nicolia spurrieriana gen. nov. sp. nov., Bombilactobacillus folatiphilus sp. nov. and Bombilactobacillus thymidiniphilus sp. nov., four new lactic acid bacterial isolates from stingless bees Tetragonula carbonaria and Austroplebeia australis.</title>
        <authorList>
            <person name="Oliphant S.A."/>
            <person name="Watson-Haigh N.S."/>
            <person name="Sumby K.M."/>
            <person name="Gardner J."/>
            <person name="Groom S."/>
            <person name="Jiranek V."/>
        </authorList>
    </citation>
    <scope>NUCLEOTIDE SEQUENCE</scope>
    <source>
        <strain evidence="5">SG4_D2</strain>
    </source>
</reference>
<evidence type="ECO:0000256" key="1">
    <source>
        <dbReference type="ARBA" id="ARBA00022529"/>
    </source>
</evidence>
<evidence type="ECO:0000313" key="6">
    <source>
        <dbReference type="EMBL" id="UQS81676.1"/>
    </source>
</evidence>
<dbReference type="EMBL" id="CP093366">
    <property type="protein sequence ID" value="UQS81675.1"/>
    <property type="molecule type" value="Genomic_DNA"/>
</dbReference>
<accession>A0ABY4P7T8</accession>
<evidence type="ECO:0000256" key="3">
    <source>
        <dbReference type="ARBA" id="ARBA00023048"/>
    </source>
</evidence>
<keyword evidence="3" id="KW-0078">Bacteriocin</keyword>
<protein>
    <submittedName>
        <fullName evidence="5">Bacteriocin</fullName>
    </submittedName>
</protein>
<keyword evidence="7" id="KW-1185">Reference proteome</keyword>
<name>A0ABY4P7T8_9LACO</name>
<proteinExistence type="predicted"/>
<evidence type="ECO:0000313" key="5">
    <source>
        <dbReference type="EMBL" id="UQS81675.1"/>
    </source>
</evidence>
<dbReference type="EMBL" id="CP093366">
    <property type="protein sequence ID" value="UQS81676.1"/>
    <property type="molecule type" value="Genomic_DNA"/>
</dbReference>
<dbReference type="RefSeq" id="WP_249513944.1">
    <property type="nucleotide sequence ID" value="NZ_CP093366.1"/>
</dbReference>
<dbReference type="EMBL" id="CP093366">
    <property type="protein sequence ID" value="UQS81674.1"/>
    <property type="molecule type" value="Genomic_DNA"/>
</dbReference>
<keyword evidence="2" id="KW-0044">Antibiotic</keyword>
<dbReference type="NCBIfam" id="TIGR01847">
    <property type="entry name" value="bacteriocin_sig"/>
    <property type="match status" value="1"/>
</dbReference>
<organism evidence="5 7">
    <name type="scientific">Bombilactobacillus folatiphilus</name>
    <dbReference type="NCBI Taxonomy" id="2923362"/>
    <lineage>
        <taxon>Bacteria</taxon>
        <taxon>Bacillati</taxon>
        <taxon>Bacillota</taxon>
        <taxon>Bacilli</taxon>
        <taxon>Lactobacillales</taxon>
        <taxon>Lactobacillaceae</taxon>
        <taxon>Bombilactobacillus</taxon>
    </lineage>
</organism>
<keyword evidence="1" id="KW-0929">Antimicrobial</keyword>